<comment type="subcellular location">
    <subcellularLocation>
        <location evidence="1">Sarcoplasmic reticulum lumen</location>
    </subcellularLocation>
</comment>
<evidence type="ECO:0000256" key="3">
    <source>
        <dbReference type="ARBA" id="ARBA00022837"/>
    </source>
</evidence>
<evidence type="ECO:0000256" key="2">
    <source>
        <dbReference type="ARBA" id="ARBA00010987"/>
    </source>
</evidence>
<dbReference type="CDD" id="cd03066">
    <property type="entry name" value="PDI_b_Calsequestrin_middle"/>
    <property type="match status" value="1"/>
</dbReference>
<dbReference type="FunFam" id="3.40.30.10:FF:000031">
    <property type="entry name" value="Calsequestrin"/>
    <property type="match status" value="1"/>
</dbReference>
<evidence type="ECO:0000256" key="7">
    <source>
        <dbReference type="SAM" id="SignalP"/>
    </source>
</evidence>
<dbReference type="GO" id="GO:0033018">
    <property type="term" value="C:sarcoplasmic reticulum lumen"/>
    <property type="evidence" value="ECO:0007669"/>
    <property type="project" value="UniProtKB-SubCell"/>
</dbReference>
<dbReference type="PANTHER" id="PTHR10033">
    <property type="entry name" value="CALSEQUESTRIN"/>
    <property type="match status" value="1"/>
</dbReference>
<comment type="function">
    <text evidence="6">Calsequestrin is a high-capacity, moderate affinity, calcium-binding protein and thus acts as an internal calcium store in muscle.</text>
</comment>
<dbReference type="PANTHER" id="PTHR10033:SF14">
    <property type="entry name" value="CALSEQUESTRIN-1"/>
    <property type="match status" value="1"/>
</dbReference>
<dbReference type="GO" id="GO:0005509">
    <property type="term" value="F:calcium ion binding"/>
    <property type="evidence" value="ECO:0007669"/>
    <property type="project" value="InterPro"/>
</dbReference>
<dbReference type="GO" id="GO:0030018">
    <property type="term" value="C:Z disc"/>
    <property type="evidence" value="ECO:0007669"/>
    <property type="project" value="TreeGrafter"/>
</dbReference>
<evidence type="ECO:0000256" key="4">
    <source>
        <dbReference type="ARBA" id="ARBA00022951"/>
    </source>
</evidence>
<dbReference type="InterPro" id="IPR041858">
    <property type="entry name" value="Calsequestrin_middle_dom"/>
</dbReference>
<dbReference type="InterPro" id="IPR036249">
    <property type="entry name" value="Thioredoxin-like_sf"/>
</dbReference>
<protein>
    <recommendedName>
        <fullName evidence="6">Calsequestrin</fullName>
    </recommendedName>
</protein>
<dbReference type="PRINTS" id="PR00312">
    <property type="entry name" value="CALSEQUESTRN"/>
</dbReference>
<evidence type="ECO:0000313" key="8">
    <source>
        <dbReference type="Ensembl" id="ENSAMXP00005055211.1"/>
    </source>
</evidence>
<dbReference type="Proteomes" id="UP000694621">
    <property type="component" value="Unplaced"/>
</dbReference>
<dbReference type="GO" id="GO:0014809">
    <property type="term" value="P:regulation of skeletal muscle contraction by regulation of release of sequestered calcium ion"/>
    <property type="evidence" value="ECO:0007669"/>
    <property type="project" value="TreeGrafter"/>
</dbReference>
<organism evidence="8 9">
    <name type="scientific">Astyanax mexicanus</name>
    <name type="common">Blind cave fish</name>
    <name type="synonym">Astyanax fasciatus mexicanus</name>
    <dbReference type="NCBI Taxonomy" id="7994"/>
    <lineage>
        <taxon>Eukaryota</taxon>
        <taxon>Metazoa</taxon>
        <taxon>Chordata</taxon>
        <taxon>Craniata</taxon>
        <taxon>Vertebrata</taxon>
        <taxon>Euteleostomi</taxon>
        <taxon>Actinopterygii</taxon>
        <taxon>Neopterygii</taxon>
        <taxon>Teleostei</taxon>
        <taxon>Ostariophysi</taxon>
        <taxon>Characiformes</taxon>
        <taxon>Characoidei</taxon>
        <taxon>Acestrorhamphidae</taxon>
        <taxon>Acestrorhamphinae</taxon>
        <taxon>Astyanax</taxon>
    </lineage>
</organism>
<evidence type="ECO:0000256" key="5">
    <source>
        <dbReference type="ARBA" id="ARBA00023179"/>
    </source>
</evidence>
<keyword evidence="3 6" id="KW-0106">Calcium</keyword>
<evidence type="ECO:0000256" key="6">
    <source>
        <dbReference type="RuleBase" id="RU000648"/>
    </source>
</evidence>
<dbReference type="InterPro" id="IPR001393">
    <property type="entry name" value="Calsequestrin"/>
</dbReference>
<dbReference type="SUPFAM" id="SSF52833">
    <property type="entry name" value="Thioredoxin-like"/>
    <property type="match status" value="2"/>
</dbReference>
<accession>A0A8B9LSF8</accession>
<dbReference type="CDD" id="cd03065">
    <property type="entry name" value="PDI_b_Calsequestrin_N"/>
    <property type="match status" value="1"/>
</dbReference>
<sequence length="279" mass="31949">MQWKLVVLGFLLSFGQMSWGHEAMIIPEYDGKERVHVLTIKNYKSVMRKYDLMVLYYHEHVGPSKVAKKQFEIEELALELAAQVLEDLVEDVGFALLDAKKNRDVAKKLGLQEADSIYIFIEDEVIEYDGELTADTLVEFLYDVIDNPVEVIDNSNELKGFHSLEEDIKLVGYFKHVRSKHYGVFKDAAEEFHPHVKFFATFNPKVAKDLHLNMNEVDFYEPFIHNPLSIPGKPYTEEDLVNFIEENNSQSLHFLTAAADAELPSSTTAHSEESAATQF</sequence>
<feature type="chain" id="PRO_5034521690" description="Calsequestrin" evidence="7">
    <location>
        <begin position="21"/>
        <end position="279"/>
    </location>
</feature>
<feature type="signal peptide" evidence="7">
    <location>
        <begin position="1"/>
        <end position="20"/>
    </location>
</feature>
<dbReference type="AlphaFoldDB" id="A0A8B9LSF8"/>
<reference evidence="8" key="1">
    <citation type="submission" date="2025-08" db="UniProtKB">
        <authorList>
            <consortium name="Ensembl"/>
        </authorList>
    </citation>
    <scope>IDENTIFICATION</scope>
</reference>
<keyword evidence="7" id="KW-0732">Signal</keyword>
<proteinExistence type="inferred from homology"/>
<dbReference type="Pfam" id="PF01216">
    <property type="entry name" value="Calsequestrin"/>
    <property type="match status" value="1"/>
</dbReference>
<comment type="similarity">
    <text evidence="2 6">Belongs to the calsequestrin family.</text>
</comment>
<name>A0A8B9LSF8_ASTMX</name>
<keyword evidence="4" id="KW-0703">Sarcoplasmic reticulum</keyword>
<evidence type="ECO:0000256" key="1">
    <source>
        <dbReference type="ARBA" id="ARBA00004564"/>
    </source>
</evidence>
<keyword evidence="5" id="KW-0514">Muscle protein</keyword>
<dbReference type="InterPro" id="IPR041859">
    <property type="entry name" value="Calsequestrin_N"/>
</dbReference>
<evidence type="ECO:0000313" key="9">
    <source>
        <dbReference type="Proteomes" id="UP000694621"/>
    </source>
</evidence>
<dbReference type="Gene3D" id="3.40.30.10">
    <property type="entry name" value="Glutaredoxin"/>
    <property type="match status" value="2"/>
</dbReference>
<dbReference type="Ensembl" id="ENSAMXT00005059690.1">
    <property type="protein sequence ID" value="ENSAMXP00005055211.1"/>
    <property type="gene ID" value="ENSAMXG00005024636.1"/>
</dbReference>